<feature type="region of interest" description="Disordered" evidence="1">
    <location>
        <begin position="1"/>
        <end position="33"/>
    </location>
</feature>
<keyword evidence="2" id="KW-1133">Transmembrane helix</keyword>
<feature type="domain" description="Glycosyltransferase 2-like" evidence="3">
    <location>
        <begin position="52"/>
        <end position="204"/>
    </location>
</feature>
<accession>A0A538S8N3</accession>
<feature type="transmembrane region" description="Helical" evidence="2">
    <location>
        <begin position="338"/>
        <end position="358"/>
    </location>
</feature>
<proteinExistence type="predicted"/>
<evidence type="ECO:0000256" key="2">
    <source>
        <dbReference type="SAM" id="Phobius"/>
    </source>
</evidence>
<protein>
    <submittedName>
        <fullName evidence="4">Glycosyltransferase</fullName>
    </submittedName>
</protein>
<gene>
    <name evidence="4" type="ORF">E6K72_13730</name>
</gene>
<dbReference type="InterPro" id="IPR050834">
    <property type="entry name" value="Glycosyltransf_2"/>
</dbReference>
<dbReference type="SUPFAM" id="SSF53448">
    <property type="entry name" value="Nucleotide-diphospho-sugar transferases"/>
    <property type="match status" value="1"/>
</dbReference>
<dbReference type="Pfam" id="PF00535">
    <property type="entry name" value="Glycos_transf_2"/>
    <property type="match status" value="1"/>
</dbReference>
<evidence type="ECO:0000313" key="4">
    <source>
        <dbReference type="EMBL" id="TMQ47734.1"/>
    </source>
</evidence>
<organism evidence="4 5">
    <name type="scientific">Eiseniibacteriota bacterium</name>
    <dbReference type="NCBI Taxonomy" id="2212470"/>
    <lineage>
        <taxon>Bacteria</taxon>
        <taxon>Candidatus Eiseniibacteriota</taxon>
    </lineage>
</organism>
<dbReference type="PANTHER" id="PTHR43685">
    <property type="entry name" value="GLYCOSYLTRANSFERASE"/>
    <property type="match status" value="1"/>
</dbReference>
<dbReference type="Proteomes" id="UP000317716">
    <property type="component" value="Unassembled WGS sequence"/>
</dbReference>
<keyword evidence="2" id="KW-0472">Membrane</keyword>
<dbReference type="AlphaFoldDB" id="A0A538S8N3"/>
<dbReference type="InterPro" id="IPR001173">
    <property type="entry name" value="Glyco_trans_2-like"/>
</dbReference>
<keyword evidence="2" id="KW-0812">Transmembrane</keyword>
<dbReference type="EMBL" id="VBOS01000515">
    <property type="protein sequence ID" value="TMQ47734.1"/>
    <property type="molecule type" value="Genomic_DNA"/>
</dbReference>
<feature type="transmembrane region" description="Helical" evidence="2">
    <location>
        <begin position="288"/>
        <end position="308"/>
    </location>
</feature>
<dbReference type="InterPro" id="IPR029044">
    <property type="entry name" value="Nucleotide-diphossugar_trans"/>
</dbReference>
<dbReference type="GO" id="GO:0016740">
    <property type="term" value="F:transferase activity"/>
    <property type="evidence" value="ECO:0007669"/>
    <property type="project" value="UniProtKB-KW"/>
</dbReference>
<reference evidence="4 5" key="1">
    <citation type="journal article" date="2019" name="Nat. Microbiol.">
        <title>Mediterranean grassland soil C-N compound turnover is dependent on rainfall and depth, and is mediated by genomically divergent microorganisms.</title>
        <authorList>
            <person name="Diamond S."/>
            <person name="Andeer P.F."/>
            <person name="Li Z."/>
            <person name="Crits-Christoph A."/>
            <person name="Burstein D."/>
            <person name="Anantharaman K."/>
            <person name="Lane K.R."/>
            <person name="Thomas B.C."/>
            <person name="Pan C."/>
            <person name="Northen T.R."/>
            <person name="Banfield J.F."/>
        </authorList>
    </citation>
    <scope>NUCLEOTIDE SEQUENCE [LARGE SCALE GENOMIC DNA]</scope>
    <source>
        <strain evidence="4">WS_2</strain>
    </source>
</reference>
<evidence type="ECO:0000259" key="3">
    <source>
        <dbReference type="Pfam" id="PF00535"/>
    </source>
</evidence>
<sequence>MTMCWGSPASLRRRRDAPAPDGTGGGATGDALHPMRPAPVCGPAVPPVKLGVVVPCYRQERFLPRTVAAIERALAAHEWRGALVLAAPASEPLPALSPRWTVISPPVTRPLTPGAARMLGFAACAGDWVLFPDADVEIESTWAAAAIATAERMPALGGVGGRIEEWCLDRGRERPGSHDMYRVGESERAVGYLATLAFYRRDALIAAGGYEPRLNSEEDFELGMRLTRIGLELRSLGMRAARHWSGPRPSFSELGRRWQSGLCFGQGQVLRLYLGRPGFGTLLRRQGLYIAALAMWLPVAAGLAAFIAGGDSRPLRASLVIPLFAAALMSVRKRSLRLGVLSLLTWTQLGMGLVVGLFRVPAGAPEPAREARC</sequence>
<evidence type="ECO:0000256" key="1">
    <source>
        <dbReference type="SAM" id="MobiDB-lite"/>
    </source>
</evidence>
<name>A0A538S8N3_UNCEI</name>
<dbReference type="PANTHER" id="PTHR43685:SF2">
    <property type="entry name" value="GLYCOSYLTRANSFERASE 2-LIKE DOMAIN-CONTAINING PROTEIN"/>
    <property type="match status" value="1"/>
</dbReference>
<comment type="caution">
    <text evidence="4">The sequence shown here is derived from an EMBL/GenBank/DDBJ whole genome shotgun (WGS) entry which is preliminary data.</text>
</comment>
<dbReference type="Gene3D" id="3.90.550.10">
    <property type="entry name" value="Spore Coat Polysaccharide Biosynthesis Protein SpsA, Chain A"/>
    <property type="match status" value="1"/>
</dbReference>
<keyword evidence="4" id="KW-0808">Transferase</keyword>
<evidence type="ECO:0000313" key="5">
    <source>
        <dbReference type="Proteomes" id="UP000317716"/>
    </source>
</evidence>